<evidence type="ECO:0000313" key="2">
    <source>
        <dbReference type="EMBL" id="EQD79361.1"/>
    </source>
</evidence>
<feature type="transmembrane region" description="Helical" evidence="1">
    <location>
        <begin position="105"/>
        <end position="124"/>
    </location>
</feature>
<organism evidence="2">
    <name type="scientific">mine drainage metagenome</name>
    <dbReference type="NCBI Taxonomy" id="410659"/>
    <lineage>
        <taxon>unclassified sequences</taxon>
        <taxon>metagenomes</taxon>
        <taxon>ecological metagenomes</taxon>
    </lineage>
</organism>
<protein>
    <submittedName>
        <fullName evidence="2">Amino acid permease-associated region</fullName>
    </submittedName>
</protein>
<keyword evidence="1" id="KW-1133">Transmembrane helix</keyword>
<dbReference type="AlphaFoldDB" id="T1C1L3"/>
<accession>T1C1L3</accession>
<keyword evidence="1" id="KW-0812">Transmembrane</keyword>
<feature type="transmembrane region" description="Helical" evidence="1">
    <location>
        <begin position="75"/>
        <end position="93"/>
    </location>
</feature>
<sequence>GTVHSRRRTPLVATGVVTVLSLGLFVGSQFIGSIGTIMSDALNAIGLQIAIYYCLAGLAVVMLYRRQLFTSVKNFIFMGLWPLVGAVFMGTMFVKTIPGLNATTLWVGLGAMALGLIPMIYYWAKGNPYFTLPSPEDRHAVVEELEEVEQNL</sequence>
<reference evidence="2" key="2">
    <citation type="journal article" date="2014" name="ISME J.">
        <title>Microbial stratification in low pH oxic and suboxic macroscopic growths along an acid mine drainage.</title>
        <authorList>
            <person name="Mendez-Garcia C."/>
            <person name="Mesa V."/>
            <person name="Sprenger R.R."/>
            <person name="Richter M."/>
            <person name="Diez M.S."/>
            <person name="Solano J."/>
            <person name="Bargiela R."/>
            <person name="Golyshina O.V."/>
            <person name="Manteca A."/>
            <person name="Ramos J.L."/>
            <person name="Gallego J.R."/>
            <person name="Llorente I."/>
            <person name="Martins Dos Santos V.A."/>
            <person name="Jensen O.N."/>
            <person name="Pelaez A.I."/>
            <person name="Sanchez J."/>
            <person name="Ferrer M."/>
        </authorList>
    </citation>
    <scope>NUCLEOTIDE SEQUENCE</scope>
</reference>
<name>T1C1L3_9ZZZZ</name>
<feature type="transmembrane region" description="Helical" evidence="1">
    <location>
        <begin position="12"/>
        <end position="32"/>
    </location>
</feature>
<evidence type="ECO:0000256" key="1">
    <source>
        <dbReference type="SAM" id="Phobius"/>
    </source>
</evidence>
<comment type="caution">
    <text evidence="2">The sequence shown here is derived from an EMBL/GenBank/DDBJ whole genome shotgun (WGS) entry which is preliminary data.</text>
</comment>
<feature type="non-terminal residue" evidence="2">
    <location>
        <position position="1"/>
    </location>
</feature>
<gene>
    <name evidence="2" type="ORF">B1A_01776</name>
</gene>
<keyword evidence="1" id="KW-0472">Membrane</keyword>
<reference evidence="2" key="1">
    <citation type="submission" date="2013-08" db="EMBL/GenBank/DDBJ databases">
        <authorList>
            <person name="Mendez C."/>
            <person name="Richter M."/>
            <person name="Ferrer M."/>
            <person name="Sanchez J."/>
        </authorList>
    </citation>
    <scope>NUCLEOTIDE SEQUENCE</scope>
</reference>
<proteinExistence type="predicted"/>
<feature type="transmembrane region" description="Helical" evidence="1">
    <location>
        <begin position="44"/>
        <end position="63"/>
    </location>
</feature>
<dbReference type="EMBL" id="AUZX01001337">
    <property type="protein sequence ID" value="EQD79361.1"/>
    <property type="molecule type" value="Genomic_DNA"/>
</dbReference>